<dbReference type="InterPro" id="IPR036594">
    <property type="entry name" value="Meth_synthase_dom"/>
</dbReference>
<dbReference type="SMART" id="SM00422">
    <property type="entry name" value="HTH_MERR"/>
    <property type="match status" value="1"/>
</dbReference>
<dbReference type="Proteomes" id="UP000248703">
    <property type="component" value="Unassembled WGS sequence"/>
</dbReference>
<feature type="domain" description="HTH merR-type" evidence="5">
    <location>
        <begin position="7"/>
        <end position="76"/>
    </location>
</feature>
<dbReference type="Gene3D" id="3.40.50.280">
    <property type="entry name" value="Cobalamin-binding domain"/>
    <property type="match status" value="1"/>
</dbReference>
<protein>
    <submittedName>
        <fullName evidence="6">DNA-binding transcriptional MerR regulator</fullName>
    </submittedName>
</protein>
<proteinExistence type="predicted"/>
<organism evidence="6 7">
    <name type="scientific">Olleya aquimaris</name>
    <dbReference type="NCBI Taxonomy" id="639310"/>
    <lineage>
        <taxon>Bacteria</taxon>
        <taxon>Pseudomonadati</taxon>
        <taxon>Bacteroidota</taxon>
        <taxon>Flavobacteriia</taxon>
        <taxon>Flavobacteriales</taxon>
        <taxon>Flavobacteriaceae</taxon>
    </lineage>
</organism>
<dbReference type="Pfam" id="PF02607">
    <property type="entry name" value="B12-binding_2"/>
    <property type="match status" value="1"/>
</dbReference>
<keyword evidence="2" id="KW-0805">Transcription regulation</keyword>
<dbReference type="Gene3D" id="1.10.1240.10">
    <property type="entry name" value="Methionine synthase domain"/>
    <property type="match status" value="1"/>
</dbReference>
<evidence type="ECO:0000256" key="1">
    <source>
        <dbReference type="ARBA" id="ARBA00022491"/>
    </source>
</evidence>
<dbReference type="GO" id="GO:0003677">
    <property type="term" value="F:DNA binding"/>
    <property type="evidence" value="ECO:0007669"/>
    <property type="project" value="UniProtKB-KW"/>
</dbReference>
<dbReference type="InterPro" id="IPR003759">
    <property type="entry name" value="Cbl-bd_cap"/>
</dbReference>
<dbReference type="CDD" id="cd01104">
    <property type="entry name" value="HTH_MlrA-CarA"/>
    <property type="match status" value="1"/>
</dbReference>
<dbReference type="SUPFAM" id="SSF46955">
    <property type="entry name" value="Putative DNA-binding domain"/>
    <property type="match status" value="1"/>
</dbReference>
<sequence>MNNIKNKFSIKDLENLSGIKAHTIRIWEKRYNLFQPNRTETNIRYYSLASLQKILNISYLNNNGYKISKIASLDAEEIPALVKQIAEENDKNNHTLNLLKLAMINFDQALFYKTYNDLINEFSFKDIFYNVFVPLLDEIGLLWQTDTITPAHEHFIVELIKQKIILNTEKALNSSKTSKDTKAYVLFLPENEIHELGLLFTNYAIINKGSHSIYLGQSVPLDSLQFLLSQYEDITFISTFTVKPDKDNLESYLTEFENKILKNTNNKLMVSGRMASLIKDISNPNILTFTSTKEVLENLQ</sequence>
<gene>
    <name evidence="6" type="ORF">LY08_02215</name>
</gene>
<keyword evidence="4" id="KW-0804">Transcription</keyword>
<dbReference type="Pfam" id="PF13411">
    <property type="entry name" value="MerR_1"/>
    <property type="match status" value="1"/>
</dbReference>
<evidence type="ECO:0000259" key="5">
    <source>
        <dbReference type="PROSITE" id="PS50937"/>
    </source>
</evidence>
<evidence type="ECO:0000256" key="4">
    <source>
        <dbReference type="ARBA" id="ARBA00023163"/>
    </source>
</evidence>
<dbReference type="PROSITE" id="PS50937">
    <property type="entry name" value="HTH_MERR_2"/>
    <property type="match status" value="1"/>
</dbReference>
<dbReference type="EMBL" id="QLLO01000008">
    <property type="protein sequence ID" value="RAJ12933.1"/>
    <property type="molecule type" value="Genomic_DNA"/>
</dbReference>
<evidence type="ECO:0000256" key="2">
    <source>
        <dbReference type="ARBA" id="ARBA00023015"/>
    </source>
</evidence>
<dbReference type="InterPro" id="IPR000551">
    <property type="entry name" value="MerR-type_HTH_dom"/>
</dbReference>
<reference evidence="6 7" key="1">
    <citation type="submission" date="2018-06" db="EMBL/GenBank/DDBJ databases">
        <title>Genomic Encyclopedia of Archaeal and Bacterial Type Strains, Phase II (KMG-II): from individual species to whole genera.</title>
        <authorList>
            <person name="Goeker M."/>
        </authorList>
    </citation>
    <scope>NUCLEOTIDE SEQUENCE [LARGE SCALE GENOMIC DNA]</scope>
    <source>
        <strain evidence="6 7">DSM 24464</strain>
    </source>
</reference>
<evidence type="ECO:0000256" key="3">
    <source>
        <dbReference type="ARBA" id="ARBA00023125"/>
    </source>
</evidence>
<dbReference type="PANTHER" id="PTHR30204:SF69">
    <property type="entry name" value="MERR-FAMILY TRANSCRIPTIONAL REGULATOR"/>
    <property type="match status" value="1"/>
</dbReference>
<keyword evidence="1" id="KW-0678">Repressor</keyword>
<evidence type="ECO:0000313" key="6">
    <source>
        <dbReference type="EMBL" id="RAJ12933.1"/>
    </source>
</evidence>
<dbReference type="Gene3D" id="1.10.1660.10">
    <property type="match status" value="1"/>
</dbReference>
<dbReference type="InterPro" id="IPR047057">
    <property type="entry name" value="MerR_fam"/>
</dbReference>
<name>A0A327RBT5_9FLAO</name>
<dbReference type="OrthoDB" id="9800334at2"/>
<dbReference type="GO" id="GO:0003700">
    <property type="term" value="F:DNA-binding transcription factor activity"/>
    <property type="evidence" value="ECO:0007669"/>
    <property type="project" value="InterPro"/>
</dbReference>
<accession>A0A327RBT5</accession>
<keyword evidence="7" id="KW-1185">Reference proteome</keyword>
<keyword evidence="3 6" id="KW-0238">DNA-binding</keyword>
<dbReference type="RefSeq" id="WP_111660487.1">
    <property type="nucleotide sequence ID" value="NZ_QLLO01000008.1"/>
</dbReference>
<dbReference type="InterPro" id="IPR009061">
    <property type="entry name" value="DNA-bd_dom_put_sf"/>
</dbReference>
<evidence type="ECO:0000313" key="7">
    <source>
        <dbReference type="Proteomes" id="UP000248703"/>
    </source>
</evidence>
<comment type="caution">
    <text evidence="6">The sequence shown here is derived from an EMBL/GenBank/DDBJ whole genome shotgun (WGS) entry which is preliminary data.</text>
</comment>
<dbReference type="AlphaFoldDB" id="A0A327RBT5"/>
<dbReference type="PANTHER" id="PTHR30204">
    <property type="entry name" value="REDOX-CYCLING DRUG-SENSING TRANSCRIPTIONAL ACTIVATOR SOXR"/>
    <property type="match status" value="1"/>
</dbReference>